<evidence type="ECO:0000313" key="1">
    <source>
        <dbReference type="EMBL" id="TRZ11342.1"/>
    </source>
</evidence>
<reference evidence="1" key="1">
    <citation type="submission" date="2019-04" db="EMBL/GenBank/DDBJ databases">
        <title>Genome assembly of Zosterops borbonicus 15179.</title>
        <authorList>
            <person name="Leroy T."/>
            <person name="Anselmetti Y."/>
            <person name="Tilak M.-K."/>
            <person name="Nabholz B."/>
        </authorList>
    </citation>
    <scope>NUCLEOTIDE SEQUENCE</scope>
    <source>
        <strain evidence="1">HGM_15179</strain>
        <tissue evidence="1">Muscle</tissue>
    </source>
</reference>
<name>A0A8K1LEY2_9PASS</name>
<proteinExistence type="predicted"/>
<sequence>MAKCGLLAFCVSNGVSNRTRAEIVPLCWALGRPHLECCVQFLAPHCKKDLEVLEHLQRRAVELGKGLESDGEELRQLGVFSQEKRRLRGDLAALYSSFREFVARAIEELAMKALLILGLNLNGPGAVDNTPILIVHADMIPFEHPWAFS</sequence>
<protein>
    <submittedName>
        <fullName evidence="1">Uncharacterized protein</fullName>
    </submittedName>
</protein>
<accession>A0A8K1LEY2</accession>
<dbReference type="AlphaFoldDB" id="A0A8K1LEY2"/>
<evidence type="ECO:0000313" key="2">
    <source>
        <dbReference type="Proteomes" id="UP000796761"/>
    </source>
</evidence>
<dbReference type="OrthoDB" id="276744at2759"/>
<dbReference type="EMBL" id="SWJQ01000725">
    <property type="protein sequence ID" value="TRZ11342.1"/>
    <property type="molecule type" value="Genomic_DNA"/>
</dbReference>
<comment type="caution">
    <text evidence="1">The sequence shown here is derived from an EMBL/GenBank/DDBJ whole genome shotgun (WGS) entry which is preliminary data.</text>
</comment>
<organism evidence="1 2">
    <name type="scientific">Zosterops borbonicus</name>
    <dbReference type="NCBI Taxonomy" id="364589"/>
    <lineage>
        <taxon>Eukaryota</taxon>
        <taxon>Metazoa</taxon>
        <taxon>Chordata</taxon>
        <taxon>Craniata</taxon>
        <taxon>Vertebrata</taxon>
        <taxon>Euteleostomi</taxon>
        <taxon>Archelosauria</taxon>
        <taxon>Archosauria</taxon>
        <taxon>Dinosauria</taxon>
        <taxon>Saurischia</taxon>
        <taxon>Theropoda</taxon>
        <taxon>Coelurosauria</taxon>
        <taxon>Aves</taxon>
        <taxon>Neognathae</taxon>
        <taxon>Neoaves</taxon>
        <taxon>Telluraves</taxon>
        <taxon>Australaves</taxon>
        <taxon>Passeriformes</taxon>
        <taxon>Sylvioidea</taxon>
        <taxon>Zosteropidae</taxon>
        <taxon>Zosterops</taxon>
    </lineage>
</organism>
<gene>
    <name evidence="1" type="ORF">HGM15179_015760</name>
</gene>
<dbReference type="Proteomes" id="UP000796761">
    <property type="component" value="Unassembled WGS sequence"/>
</dbReference>
<keyword evidence="2" id="KW-1185">Reference proteome</keyword>